<dbReference type="AlphaFoldDB" id="A0A0J8AA98"/>
<dbReference type="PROSITE" id="PS50995">
    <property type="entry name" value="HTH_MARR_2"/>
    <property type="match status" value="1"/>
</dbReference>
<accession>A0A0J8AA98</accession>
<dbReference type="InterPro" id="IPR036390">
    <property type="entry name" value="WH_DNA-bd_sf"/>
</dbReference>
<feature type="domain" description="HTH marR-type" evidence="1">
    <location>
        <begin position="36"/>
        <end position="167"/>
    </location>
</feature>
<evidence type="ECO:0000313" key="2">
    <source>
        <dbReference type="EMBL" id="KMS52140.1"/>
    </source>
</evidence>
<dbReference type="Pfam" id="PF12802">
    <property type="entry name" value="MarR_2"/>
    <property type="match status" value="1"/>
</dbReference>
<dbReference type="InterPro" id="IPR039422">
    <property type="entry name" value="MarR/SlyA-like"/>
</dbReference>
<organism evidence="2 3">
    <name type="scientific">Sphingobium cupriresistens LL01</name>
    <dbReference type="NCBI Taxonomy" id="1420583"/>
    <lineage>
        <taxon>Bacteria</taxon>
        <taxon>Pseudomonadati</taxon>
        <taxon>Pseudomonadota</taxon>
        <taxon>Alphaproteobacteria</taxon>
        <taxon>Sphingomonadales</taxon>
        <taxon>Sphingomonadaceae</taxon>
        <taxon>Sphingobium</taxon>
    </lineage>
</organism>
<dbReference type="GO" id="GO:0006950">
    <property type="term" value="P:response to stress"/>
    <property type="evidence" value="ECO:0007669"/>
    <property type="project" value="TreeGrafter"/>
</dbReference>
<sequence>MAIAFRSGWLYPVYVRLGYNFGKRVSKQMKQGADLQTLVGYRVQRANLLMETDARAALSDFDLSPAKMTALILIRDNPGCDQTALGRALSINRSSAMKLVNILADKGFVERRPGRDLRTNALALLPEGARQLEKMVAAVRRSDARMTQRLSADELATLHDLLARIGPATGLSDDEG</sequence>
<keyword evidence="3" id="KW-1185">Reference proteome</keyword>
<dbReference type="SMART" id="SM00347">
    <property type="entry name" value="HTH_MARR"/>
    <property type="match status" value="1"/>
</dbReference>
<gene>
    <name evidence="2" type="ORF">V473_22320</name>
</gene>
<dbReference type="PANTHER" id="PTHR33164:SF57">
    <property type="entry name" value="MARR-FAMILY TRANSCRIPTIONAL REGULATOR"/>
    <property type="match status" value="1"/>
</dbReference>
<reference evidence="2 3" key="1">
    <citation type="journal article" date="2015" name="G3 (Bethesda)">
        <title>Insights into Ongoing Evolution of the Hexachlorocyclohexane Catabolic Pathway from Comparative Genomics of Ten Sphingomonadaceae Strains.</title>
        <authorList>
            <person name="Pearce S.L."/>
            <person name="Oakeshott J.G."/>
            <person name="Pandey G."/>
        </authorList>
    </citation>
    <scope>NUCLEOTIDE SEQUENCE [LARGE SCALE GENOMIC DNA]</scope>
    <source>
        <strain evidence="2 3">LL01</strain>
    </source>
</reference>
<dbReference type="SUPFAM" id="SSF46785">
    <property type="entry name" value="Winged helix' DNA-binding domain"/>
    <property type="match status" value="1"/>
</dbReference>
<dbReference type="PANTHER" id="PTHR33164">
    <property type="entry name" value="TRANSCRIPTIONAL REGULATOR, MARR FAMILY"/>
    <property type="match status" value="1"/>
</dbReference>
<dbReference type="InterPro" id="IPR036388">
    <property type="entry name" value="WH-like_DNA-bd_sf"/>
</dbReference>
<dbReference type="Proteomes" id="UP000052232">
    <property type="component" value="Unassembled WGS sequence"/>
</dbReference>
<evidence type="ECO:0000313" key="3">
    <source>
        <dbReference type="Proteomes" id="UP000052232"/>
    </source>
</evidence>
<name>A0A0J8AA98_9SPHN</name>
<comment type="caution">
    <text evidence="2">The sequence shown here is derived from an EMBL/GenBank/DDBJ whole genome shotgun (WGS) entry which is preliminary data.</text>
</comment>
<evidence type="ECO:0000259" key="1">
    <source>
        <dbReference type="PROSITE" id="PS50995"/>
    </source>
</evidence>
<dbReference type="InterPro" id="IPR000835">
    <property type="entry name" value="HTH_MarR-typ"/>
</dbReference>
<protein>
    <submittedName>
        <fullName evidence="2">MarR family transcriptional regulator</fullName>
    </submittedName>
</protein>
<proteinExistence type="predicted"/>
<dbReference type="STRING" id="1420583.V473_22320"/>
<dbReference type="GO" id="GO:0003700">
    <property type="term" value="F:DNA-binding transcription factor activity"/>
    <property type="evidence" value="ECO:0007669"/>
    <property type="project" value="InterPro"/>
</dbReference>
<dbReference type="PRINTS" id="PR00598">
    <property type="entry name" value="HTHMARR"/>
</dbReference>
<dbReference type="EMBL" id="JACT01000007">
    <property type="protein sequence ID" value="KMS52140.1"/>
    <property type="molecule type" value="Genomic_DNA"/>
</dbReference>
<dbReference type="Gene3D" id="1.10.10.10">
    <property type="entry name" value="Winged helix-like DNA-binding domain superfamily/Winged helix DNA-binding domain"/>
    <property type="match status" value="1"/>
</dbReference>
<dbReference type="PATRIC" id="fig|1420583.3.peg.4277"/>